<dbReference type="CDD" id="cd03693">
    <property type="entry name" value="EF1_alpha_II"/>
    <property type="match status" value="1"/>
</dbReference>
<dbReference type="SUPFAM" id="SSF52540">
    <property type="entry name" value="P-loop containing nucleoside triphosphate hydrolases"/>
    <property type="match status" value="1"/>
</dbReference>
<dbReference type="FunFam" id="2.40.30.10:FF:000003">
    <property type="entry name" value="Elongation factor 1-alpha"/>
    <property type="match status" value="1"/>
</dbReference>
<keyword evidence="5" id="KW-0547">Nucleotide-binding</keyword>
<dbReference type="GO" id="GO:0005737">
    <property type="term" value="C:cytoplasm"/>
    <property type="evidence" value="ECO:0007669"/>
    <property type="project" value="UniProtKB-SubCell"/>
</dbReference>
<evidence type="ECO:0000259" key="9">
    <source>
        <dbReference type="PROSITE" id="PS51722"/>
    </source>
</evidence>
<dbReference type="Pfam" id="PF03144">
    <property type="entry name" value="GTP_EFTU_D2"/>
    <property type="match status" value="1"/>
</dbReference>
<evidence type="ECO:0000256" key="8">
    <source>
        <dbReference type="ARBA" id="ARBA00023134"/>
    </source>
</evidence>
<dbReference type="InterPro" id="IPR031157">
    <property type="entry name" value="G_TR_CS"/>
</dbReference>
<dbReference type="PANTHER" id="PTHR23115">
    <property type="entry name" value="TRANSLATION FACTOR"/>
    <property type="match status" value="1"/>
</dbReference>
<dbReference type="Proteomes" id="UP000439903">
    <property type="component" value="Unassembled WGS sequence"/>
</dbReference>
<comment type="similarity">
    <text evidence="2">Belongs to the TRAFAC class translation factor GTPase superfamily. Classic translation factor GTPase family. EF-Tu/EF-1A subfamily.</text>
</comment>
<sequence>MSRPVDFVIAGLGNPEKEYATTRHNAGYIFIDYLANALALEQGEGAQMPPVFYRRFDLSADVRDITYTFTYESGSSTVTNSLRVVLMKPLTAMNESGSSIQKVMQYYAVNDSKRLIVVADDLNTLPGILMVQDGGKLAAMRGHKGLENIVSTIDTNFVRFRLGIGRPAASSTPISQWVLSQFTKENREMDLFGYLLQLTTQALKDYSIHQDLKVVKKKFARPKKIPNKLPEINSLIFPIDVREPPKSTMGKEKTHVNVVVIGHVDSGKSTTTGHLIYKCGGIDKRTIEKFEKEAQELGKGSFKYAWVLDKLKAERERGITIDIALWKFETPKYYVTVIDAPGHRDFIKNMITGTSQADCAILIIAAGTGEFEAGISKDGQTREHALLAYTLGVKQLIVAVNKMDTTNWSEERFNEIVKEVSGFIKKVGYNPKTVAFVPISGWHGDNMLEESTNMTWFKGWTKDIKGGSTKGKTLLEAIDSIEPPTRPTDKPLRLPLQDVYKIGGIGTVPVGRVETGIIKAGMVVTFAPVGLTTEVKSVEMHHEQLEQGVPGDNVGFNVKNVSVKEIRRGFVCSDSKNDPAKESASFNAQVIVLNHPGQIGAGYAPVLDCHTAHIACKFAELQEKIDRRSGKKLEDNPKFVKSGDAAIVKMIPSKPMCVEAFSEYPPLGRFAVRDMRQTVAVGVIKSVEKVDKSGKTTKAAVKASKK</sequence>
<dbReference type="InterPro" id="IPR004161">
    <property type="entry name" value="EFTu-like_2"/>
</dbReference>
<dbReference type="CDD" id="cd01883">
    <property type="entry name" value="EF1_alpha"/>
    <property type="match status" value="1"/>
</dbReference>
<feature type="domain" description="Tr-type G" evidence="9">
    <location>
        <begin position="253"/>
        <end position="488"/>
    </location>
</feature>
<evidence type="ECO:0000313" key="11">
    <source>
        <dbReference type="Proteomes" id="UP000439903"/>
    </source>
</evidence>
<keyword evidence="3" id="KW-0488">Methylation</keyword>
<dbReference type="InterPro" id="IPR018171">
    <property type="entry name" value="Pept_tRNA_hydro_CS"/>
</dbReference>
<dbReference type="Pfam" id="PF00009">
    <property type="entry name" value="GTP_EFTU"/>
    <property type="match status" value="1"/>
</dbReference>
<organism evidence="10 11">
    <name type="scientific">Gigaspora margarita</name>
    <dbReference type="NCBI Taxonomy" id="4874"/>
    <lineage>
        <taxon>Eukaryota</taxon>
        <taxon>Fungi</taxon>
        <taxon>Fungi incertae sedis</taxon>
        <taxon>Mucoromycota</taxon>
        <taxon>Glomeromycotina</taxon>
        <taxon>Glomeromycetes</taxon>
        <taxon>Diversisporales</taxon>
        <taxon>Gigasporaceae</taxon>
        <taxon>Gigaspora</taxon>
    </lineage>
</organism>
<dbReference type="InterPro" id="IPR004539">
    <property type="entry name" value="Transl_elong_EF1A_euk/arc"/>
</dbReference>
<dbReference type="Gene3D" id="3.40.50.300">
    <property type="entry name" value="P-loop containing nucleotide triphosphate hydrolases"/>
    <property type="match status" value="1"/>
</dbReference>
<dbReference type="Gene3D" id="3.40.50.1470">
    <property type="entry name" value="Peptidyl-tRNA hydrolase"/>
    <property type="match status" value="1"/>
</dbReference>
<dbReference type="InterPro" id="IPR009000">
    <property type="entry name" value="Transl_B-barrel_sf"/>
</dbReference>
<dbReference type="Gene3D" id="2.40.30.10">
    <property type="entry name" value="Translation factors"/>
    <property type="match status" value="2"/>
</dbReference>
<dbReference type="InterPro" id="IPR036416">
    <property type="entry name" value="Pept_tRNA_hydro_sf"/>
</dbReference>
<evidence type="ECO:0000256" key="6">
    <source>
        <dbReference type="ARBA" id="ARBA00022768"/>
    </source>
</evidence>
<dbReference type="NCBIfam" id="TIGR00447">
    <property type="entry name" value="pth"/>
    <property type="match status" value="1"/>
</dbReference>
<gene>
    <name evidence="10" type="ORF">F8M41_023744</name>
</gene>
<dbReference type="InterPro" id="IPR054696">
    <property type="entry name" value="GTP-eEF1A_C"/>
</dbReference>
<keyword evidence="6 10" id="KW-0251">Elongation factor</keyword>
<reference evidence="10 11" key="1">
    <citation type="journal article" date="2019" name="Environ. Microbiol.">
        <title>At the nexus of three kingdoms: the genome of the mycorrhizal fungus Gigaspora margarita provides insights into plant, endobacterial and fungal interactions.</title>
        <authorList>
            <person name="Venice F."/>
            <person name="Ghignone S."/>
            <person name="Salvioli di Fossalunga A."/>
            <person name="Amselem J."/>
            <person name="Novero M."/>
            <person name="Xianan X."/>
            <person name="Sedzielewska Toro K."/>
            <person name="Morin E."/>
            <person name="Lipzen A."/>
            <person name="Grigoriev I.V."/>
            <person name="Henrissat B."/>
            <person name="Martin F.M."/>
            <person name="Bonfante P."/>
        </authorList>
    </citation>
    <scope>NUCLEOTIDE SEQUENCE [LARGE SCALE GENOMIC DNA]</scope>
    <source>
        <strain evidence="10 11">BEG34</strain>
    </source>
</reference>
<dbReference type="HAMAP" id="MF_00118_A">
    <property type="entry name" value="EF_Tu_A"/>
    <property type="match status" value="1"/>
</dbReference>
<dbReference type="EMBL" id="WTPW01000782">
    <property type="protein sequence ID" value="KAF0480383.1"/>
    <property type="molecule type" value="Genomic_DNA"/>
</dbReference>
<keyword evidence="8" id="KW-0342">GTP-binding</keyword>
<dbReference type="PROSITE" id="PS01195">
    <property type="entry name" value="PEPT_TRNA_HYDROL_1"/>
    <property type="match status" value="1"/>
</dbReference>
<dbReference type="InterPro" id="IPR009001">
    <property type="entry name" value="Transl_elong_EF1A/Init_IF2_C"/>
</dbReference>
<accession>A0A8H4ACW5</accession>
<dbReference type="PROSITE" id="PS00301">
    <property type="entry name" value="G_TR_1"/>
    <property type="match status" value="1"/>
</dbReference>
<dbReference type="GO" id="GO:0004045">
    <property type="term" value="F:peptidyl-tRNA hydrolase activity"/>
    <property type="evidence" value="ECO:0007669"/>
    <property type="project" value="InterPro"/>
</dbReference>
<dbReference type="PRINTS" id="PR00315">
    <property type="entry name" value="ELONGATNFCT"/>
</dbReference>
<dbReference type="CDD" id="cd03705">
    <property type="entry name" value="EF1_alpha_III"/>
    <property type="match status" value="1"/>
</dbReference>
<dbReference type="NCBIfam" id="NF008969">
    <property type="entry name" value="PRK12317.1"/>
    <property type="match status" value="1"/>
</dbReference>
<comment type="subcellular location">
    <subcellularLocation>
        <location evidence="1">Cytoplasm</location>
    </subcellularLocation>
</comment>
<name>A0A8H4ACW5_GIGMA</name>
<evidence type="ECO:0000256" key="7">
    <source>
        <dbReference type="ARBA" id="ARBA00022917"/>
    </source>
</evidence>
<proteinExistence type="inferred from homology"/>
<dbReference type="GO" id="GO:0003924">
    <property type="term" value="F:GTPase activity"/>
    <property type="evidence" value="ECO:0007669"/>
    <property type="project" value="InterPro"/>
</dbReference>
<keyword evidence="7" id="KW-0648">Protein biosynthesis</keyword>
<dbReference type="InterPro" id="IPR001328">
    <property type="entry name" value="Pept_tRNA_hydro"/>
</dbReference>
<comment type="caution">
    <text evidence="10">The sequence shown here is derived from an EMBL/GenBank/DDBJ whole genome shotgun (WGS) entry which is preliminary data.</text>
</comment>
<dbReference type="Pfam" id="PF01195">
    <property type="entry name" value="Pept_tRNA_hydro"/>
    <property type="match status" value="1"/>
</dbReference>
<dbReference type="InterPro" id="IPR050100">
    <property type="entry name" value="TRAFAC_GTPase_members"/>
</dbReference>
<dbReference type="Pfam" id="PF22594">
    <property type="entry name" value="GTP-eEF1A_C"/>
    <property type="match status" value="1"/>
</dbReference>
<dbReference type="GO" id="GO:0003746">
    <property type="term" value="F:translation elongation factor activity"/>
    <property type="evidence" value="ECO:0007669"/>
    <property type="project" value="UniProtKB-KW"/>
</dbReference>
<dbReference type="PROSITE" id="PS51722">
    <property type="entry name" value="G_TR_2"/>
    <property type="match status" value="1"/>
</dbReference>
<evidence type="ECO:0000256" key="4">
    <source>
        <dbReference type="ARBA" id="ARBA00022490"/>
    </source>
</evidence>
<dbReference type="OrthoDB" id="342024at2759"/>
<dbReference type="SUPFAM" id="SSF50447">
    <property type="entry name" value="Translation proteins"/>
    <property type="match status" value="1"/>
</dbReference>
<evidence type="ECO:0000313" key="10">
    <source>
        <dbReference type="EMBL" id="KAF0480383.1"/>
    </source>
</evidence>
<dbReference type="FunFam" id="2.40.30.10:FF:000005">
    <property type="entry name" value="Elongation factor 1-alpha"/>
    <property type="match status" value="1"/>
</dbReference>
<evidence type="ECO:0000256" key="5">
    <source>
        <dbReference type="ARBA" id="ARBA00022741"/>
    </source>
</evidence>
<dbReference type="GO" id="GO:0005525">
    <property type="term" value="F:GTP binding"/>
    <property type="evidence" value="ECO:0007669"/>
    <property type="project" value="UniProtKB-KW"/>
</dbReference>
<dbReference type="FunFam" id="3.40.50.300:FF:000211">
    <property type="entry name" value="Elongation factor 1-alpha"/>
    <property type="match status" value="1"/>
</dbReference>
<dbReference type="SUPFAM" id="SSF50465">
    <property type="entry name" value="EF-Tu/eEF-1alpha/eIF2-gamma C-terminal domain"/>
    <property type="match status" value="1"/>
</dbReference>
<dbReference type="InterPro" id="IPR000795">
    <property type="entry name" value="T_Tr_GTP-bd_dom"/>
</dbReference>
<dbReference type="SUPFAM" id="SSF53178">
    <property type="entry name" value="Peptidyl-tRNA hydrolase-like"/>
    <property type="match status" value="1"/>
</dbReference>
<evidence type="ECO:0000256" key="3">
    <source>
        <dbReference type="ARBA" id="ARBA00022481"/>
    </source>
</evidence>
<dbReference type="NCBIfam" id="TIGR00483">
    <property type="entry name" value="EF-1_alpha"/>
    <property type="match status" value="1"/>
</dbReference>
<evidence type="ECO:0000256" key="1">
    <source>
        <dbReference type="ARBA" id="ARBA00004496"/>
    </source>
</evidence>
<keyword evidence="11" id="KW-1185">Reference proteome</keyword>
<keyword evidence="4" id="KW-0963">Cytoplasm</keyword>
<protein>
    <submittedName>
        <fullName evidence="10">Elongation factor 1-alpha</fullName>
    </submittedName>
</protein>
<dbReference type="InterPro" id="IPR027417">
    <property type="entry name" value="P-loop_NTPase"/>
</dbReference>
<evidence type="ECO:0000256" key="2">
    <source>
        <dbReference type="ARBA" id="ARBA00007249"/>
    </source>
</evidence>
<dbReference type="AlphaFoldDB" id="A0A8H4ACW5"/>